<gene>
    <name evidence="1" type="ORF">BV22DRAFT_1116128</name>
</gene>
<dbReference type="EMBL" id="MU266331">
    <property type="protein sequence ID" value="KAH7930539.1"/>
    <property type="molecule type" value="Genomic_DNA"/>
</dbReference>
<evidence type="ECO:0000313" key="1">
    <source>
        <dbReference type="EMBL" id="KAH7930539.1"/>
    </source>
</evidence>
<sequence>MFRFDGLPKQVLECDPCDIQHCSPCFPSRTGATQFSPSHNQMAYSPAHLLLANGMMISGGINLSRADEYLKRRGSDCLNASLTFISTAICIQPLQYAFISAVTSGISLVREATPPSICIRSRSPLNITRNIPRPFRRYGHTLSATTASNGRLYLFGGLVRGVAHNDLYKISLSAVLVETTGESPSPRFGHASALVGNVLIVWGGNSKSGADLNLMGQYDDDLYLLKPEWTKVYLRGPSPAGRLGHAAVITASKFYMFGGQVDGQYLDDLWVFDLRSLRLEPAWKRCEPVSIERPTRRSGHILVAYGTRFVLFGGTNGHCCYNDTWTFDVTTRKWEELQCVGCIPSPREGHAAALVGDIIYVFGRRGQDRKCMDDLAAFSVSARRWYVLRGPNMGVSPSLCSGHAVASLGNRVFITGGESSSPTLNHGKVNILDTTYIKLSDFSGMQQSAIITQHMVRRIRALERELGNTKDVLEQSLRESDRRRGEVEELKRENERLKALSLVGSTERFGVPTEHLTIRSDRDDQPVFGVDLPASSILRPDNLDRLSRAGGRAAITTH</sequence>
<accession>A0ACB8BXZ8</accession>
<protein>
    <submittedName>
        <fullName evidence="1">Galactose oxidase</fullName>
    </submittedName>
</protein>
<evidence type="ECO:0000313" key="2">
    <source>
        <dbReference type="Proteomes" id="UP000790709"/>
    </source>
</evidence>
<proteinExistence type="predicted"/>
<reference evidence="1" key="1">
    <citation type="journal article" date="2021" name="New Phytol.">
        <title>Evolutionary innovations through gain and loss of genes in the ectomycorrhizal Boletales.</title>
        <authorList>
            <person name="Wu G."/>
            <person name="Miyauchi S."/>
            <person name="Morin E."/>
            <person name="Kuo A."/>
            <person name="Drula E."/>
            <person name="Varga T."/>
            <person name="Kohler A."/>
            <person name="Feng B."/>
            <person name="Cao Y."/>
            <person name="Lipzen A."/>
            <person name="Daum C."/>
            <person name="Hundley H."/>
            <person name="Pangilinan J."/>
            <person name="Johnson J."/>
            <person name="Barry K."/>
            <person name="LaButti K."/>
            <person name="Ng V."/>
            <person name="Ahrendt S."/>
            <person name="Min B."/>
            <person name="Choi I.G."/>
            <person name="Park H."/>
            <person name="Plett J.M."/>
            <person name="Magnuson J."/>
            <person name="Spatafora J.W."/>
            <person name="Nagy L.G."/>
            <person name="Henrissat B."/>
            <person name="Grigoriev I.V."/>
            <person name="Yang Z.L."/>
            <person name="Xu J."/>
            <person name="Martin F.M."/>
        </authorList>
    </citation>
    <scope>NUCLEOTIDE SEQUENCE</scope>
    <source>
        <strain evidence="1">KUC20120723A-06</strain>
    </source>
</reference>
<organism evidence="1 2">
    <name type="scientific">Leucogyrophana mollusca</name>
    <dbReference type="NCBI Taxonomy" id="85980"/>
    <lineage>
        <taxon>Eukaryota</taxon>
        <taxon>Fungi</taxon>
        <taxon>Dikarya</taxon>
        <taxon>Basidiomycota</taxon>
        <taxon>Agaricomycotina</taxon>
        <taxon>Agaricomycetes</taxon>
        <taxon>Agaricomycetidae</taxon>
        <taxon>Boletales</taxon>
        <taxon>Boletales incertae sedis</taxon>
        <taxon>Leucogyrophana</taxon>
    </lineage>
</organism>
<name>A0ACB8BXZ8_9AGAM</name>
<dbReference type="Proteomes" id="UP000790709">
    <property type="component" value="Unassembled WGS sequence"/>
</dbReference>
<comment type="caution">
    <text evidence="1">The sequence shown here is derived from an EMBL/GenBank/DDBJ whole genome shotgun (WGS) entry which is preliminary data.</text>
</comment>
<keyword evidence="2" id="KW-1185">Reference proteome</keyword>